<feature type="domain" description="Glycosyltransferase 2-like" evidence="2">
    <location>
        <begin position="56"/>
        <end position="222"/>
    </location>
</feature>
<dbReference type="PANTHER" id="PTHR43685:SF2">
    <property type="entry name" value="GLYCOSYLTRANSFERASE 2-LIKE DOMAIN-CONTAINING PROTEIN"/>
    <property type="match status" value="1"/>
</dbReference>
<dbReference type="InterPro" id="IPR029044">
    <property type="entry name" value="Nucleotide-diphossugar_trans"/>
</dbReference>
<feature type="transmembrane region" description="Helical" evidence="1">
    <location>
        <begin position="6"/>
        <end position="32"/>
    </location>
</feature>
<organism evidence="3 4">
    <name type="scientific">Phocaeicola barnesiae</name>
    <dbReference type="NCBI Taxonomy" id="376804"/>
    <lineage>
        <taxon>Bacteria</taxon>
        <taxon>Pseudomonadati</taxon>
        <taxon>Bacteroidota</taxon>
        <taxon>Bacteroidia</taxon>
        <taxon>Bacteroidales</taxon>
        <taxon>Bacteroidaceae</taxon>
        <taxon>Phocaeicola</taxon>
    </lineage>
</organism>
<keyword evidence="3" id="KW-0328">Glycosyltransferase</keyword>
<dbReference type="EC" id="2.4.-.-" evidence="3"/>
<dbReference type="AlphaFoldDB" id="A0AAW5N8I8"/>
<dbReference type="SUPFAM" id="SSF53448">
    <property type="entry name" value="Nucleotide-diphospho-sugar transferases"/>
    <property type="match status" value="1"/>
</dbReference>
<dbReference type="EMBL" id="JANRHJ010000002">
    <property type="protein sequence ID" value="MCR8873014.1"/>
    <property type="molecule type" value="Genomic_DNA"/>
</dbReference>
<dbReference type="InterPro" id="IPR050834">
    <property type="entry name" value="Glycosyltransf_2"/>
</dbReference>
<keyword evidence="1" id="KW-1133">Transmembrane helix</keyword>
<accession>A0AAW5N8I8</accession>
<dbReference type="GO" id="GO:0016757">
    <property type="term" value="F:glycosyltransferase activity"/>
    <property type="evidence" value="ECO:0007669"/>
    <property type="project" value="UniProtKB-KW"/>
</dbReference>
<dbReference type="Pfam" id="PF00535">
    <property type="entry name" value="Glycos_transf_2"/>
    <property type="match status" value="1"/>
</dbReference>
<protein>
    <submittedName>
        <fullName evidence="3">Glycosyltransferase</fullName>
        <ecNumber evidence="3">2.4.-.-</ecNumber>
    </submittedName>
</protein>
<keyword evidence="4" id="KW-1185">Reference proteome</keyword>
<comment type="caution">
    <text evidence="3">The sequence shown here is derived from an EMBL/GenBank/DDBJ whole genome shotgun (WGS) entry which is preliminary data.</text>
</comment>
<evidence type="ECO:0000259" key="2">
    <source>
        <dbReference type="Pfam" id="PF00535"/>
    </source>
</evidence>
<proteinExistence type="predicted"/>
<sequence length="387" mass="44491">MTAMDYTLICQVLTGACGLFCLIQLMYLFCVYAKMYRASRMQAQTETVPDNCPPLSVIIVTKDSGQLLKENLPSILTQDYPTYEVIVVNDQSAGEDEEILKLLENDYPNLYHTFIPQTARYVSRKKLGIAMGIKASRYDWIVVTEPTCKPVSDQWLKHLAVHFQEGTDIVLGYCGYTGGKGLFGKRVKADNLFQAMRYLGAALNRHPYMGIGQNLAYRKNMYNGHKGFADQLTLQRGDDDLFINALADSGNTAVALHPDSFMEQKVPLFKRIWFEDKVNRLVTGKFYHGAARFMNGLETWTCALFHLCTLIGLIMSIRYYEWMYTGIIAILWLLRFVLTMNNFRKTAKATGEKSCCFFLLFDWCRPLWALQIKIHYWCRTKADFLRK</sequence>
<gene>
    <name evidence="3" type="ORF">NW209_03070</name>
</gene>
<feature type="transmembrane region" description="Helical" evidence="1">
    <location>
        <begin position="297"/>
        <end position="316"/>
    </location>
</feature>
<dbReference type="InterPro" id="IPR001173">
    <property type="entry name" value="Glyco_trans_2-like"/>
</dbReference>
<evidence type="ECO:0000313" key="4">
    <source>
        <dbReference type="Proteomes" id="UP001204579"/>
    </source>
</evidence>
<evidence type="ECO:0000313" key="3">
    <source>
        <dbReference type="EMBL" id="MCR8873014.1"/>
    </source>
</evidence>
<dbReference type="PANTHER" id="PTHR43685">
    <property type="entry name" value="GLYCOSYLTRANSFERASE"/>
    <property type="match status" value="1"/>
</dbReference>
<keyword evidence="1" id="KW-0472">Membrane</keyword>
<keyword evidence="1" id="KW-0812">Transmembrane</keyword>
<feature type="transmembrane region" description="Helical" evidence="1">
    <location>
        <begin position="322"/>
        <end position="338"/>
    </location>
</feature>
<reference evidence="3 4" key="1">
    <citation type="submission" date="2022-08" db="EMBL/GenBank/DDBJ databases">
        <authorList>
            <person name="Zeman M."/>
            <person name="Kubasova T."/>
        </authorList>
    </citation>
    <scope>NUCLEOTIDE SEQUENCE [LARGE SCALE GENOMIC DNA]</scope>
    <source>
        <strain evidence="3 4">ET62</strain>
    </source>
</reference>
<name>A0AAW5N8I8_9BACT</name>
<dbReference type="Gene3D" id="3.90.550.10">
    <property type="entry name" value="Spore Coat Polysaccharide Biosynthesis Protein SpsA, Chain A"/>
    <property type="match status" value="1"/>
</dbReference>
<keyword evidence="3" id="KW-0808">Transferase</keyword>
<dbReference type="Proteomes" id="UP001204579">
    <property type="component" value="Unassembled WGS sequence"/>
</dbReference>
<evidence type="ECO:0000256" key="1">
    <source>
        <dbReference type="SAM" id="Phobius"/>
    </source>
</evidence>
<dbReference type="RefSeq" id="WP_235301441.1">
    <property type="nucleotide sequence ID" value="NZ_CALULB010000007.1"/>
</dbReference>